<reference evidence="4" key="1">
    <citation type="journal article" date="2014" name="Int. J. Syst. Evol. Microbiol.">
        <title>Complete genome sequence of Corynebacterium casei LMG S-19264T (=DSM 44701T), isolated from a smear-ripened cheese.</title>
        <authorList>
            <consortium name="US DOE Joint Genome Institute (JGI-PGF)"/>
            <person name="Walter F."/>
            <person name="Albersmeier A."/>
            <person name="Kalinowski J."/>
            <person name="Ruckert C."/>
        </authorList>
    </citation>
    <scope>NUCLEOTIDE SEQUENCE</scope>
    <source>
        <strain evidence="4">KCTC 32513</strain>
    </source>
</reference>
<dbReference type="AlphaFoldDB" id="A0A8J3G269"/>
<dbReference type="Proteomes" id="UP000634004">
    <property type="component" value="Unassembled WGS sequence"/>
</dbReference>
<dbReference type="Gene3D" id="3.40.50.410">
    <property type="entry name" value="von Willebrand factor, type A domain"/>
    <property type="match status" value="1"/>
</dbReference>
<keyword evidence="2" id="KW-0812">Transmembrane</keyword>
<organism evidence="4 5">
    <name type="scientific">Algimonas arctica</name>
    <dbReference type="NCBI Taxonomy" id="1479486"/>
    <lineage>
        <taxon>Bacteria</taxon>
        <taxon>Pseudomonadati</taxon>
        <taxon>Pseudomonadota</taxon>
        <taxon>Alphaproteobacteria</taxon>
        <taxon>Maricaulales</taxon>
        <taxon>Robiginitomaculaceae</taxon>
        <taxon>Algimonas</taxon>
    </lineage>
</organism>
<dbReference type="SUPFAM" id="SSF53300">
    <property type="entry name" value="vWA-like"/>
    <property type="match status" value="1"/>
</dbReference>
<comment type="caution">
    <text evidence="4">The sequence shown here is derived from an EMBL/GenBank/DDBJ whole genome shotgun (WGS) entry which is preliminary data.</text>
</comment>
<feature type="domain" description="VWFA" evidence="3">
    <location>
        <begin position="150"/>
        <end position="312"/>
    </location>
</feature>
<accession>A0A8J3G269</accession>
<feature type="compositionally biased region" description="Pro residues" evidence="1">
    <location>
        <begin position="113"/>
        <end position="130"/>
    </location>
</feature>
<evidence type="ECO:0000256" key="2">
    <source>
        <dbReference type="SAM" id="Phobius"/>
    </source>
</evidence>
<gene>
    <name evidence="4" type="ORF">GCM10009069_16190</name>
</gene>
<evidence type="ECO:0000256" key="1">
    <source>
        <dbReference type="SAM" id="MobiDB-lite"/>
    </source>
</evidence>
<reference evidence="4" key="2">
    <citation type="submission" date="2020-09" db="EMBL/GenBank/DDBJ databases">
        <authorList>
            <person name="Sun Q."/>
            <person name="Kim S."/>
        </authorList>
    </citation>
    <scope>NUCLEOTIDE SEQUENCE</scope>
    <source>
        <strain evidence="4">KCTC 32513</strain>
    </source>
</reference>
<evidence type="ECO:0000259" key="3">
    <source>
        <dbReference type="PROSITE" id="PS50234"/>
    </source>
</evidence>
<dbReference type="InterPro" id="IPR002035">
    <property type="entry name" value="VWF_A"/>
</dbReference>
<dbReference type="Pfam" id="PF13768">
    <property type="entry name" value="VWA_3"/>
    <property type="match status" value="1"/>
</dbReference>
<dbReference type="InterPro" id="IPR036465">
    <property type="entry name" value="vWFA_dom_sf"/>
</dbReference>
<name>A0A8J3G269_9PROT</name>
<feature type="transmembrane region" description="Helical" evidence="2">
    <location>
        <begin position="12"/>
        <end position="37"/>
    </location>
</feature>
<dbReference type="RefSeq" id="WP_189497223.1">
    <property type="nucleotide sequence ID" value="NZ_BMZH01000005.1"/>
</dbReference>
<protein>
    <recommendedName>
        <fullName evidence="3">VWFA domain-containing protein</fullName>
    </recommendedName>
</protein>
<keyword evidence="2" id="KW-1133">Transmembrane helix</keyword>
<feature type="region of interest" description="Disordered" evidence="1">
    <location>
        <begin position="113"/>
        <end position="134"/>
    </location>
</feature>
<keyword evidence="2" id="KW-0472">Membrane</keyword>
<dbReference type="PANTHER" id="PTHR10338">
    <property type="entry name" value="INTER-ALPHA-TRYPSIN INHIBITOR HEAVY CHAIN FAMILY MEMBER"/>
    <property type="match status" value="1"/>
</dbReference>
<dbReference type="SMART" id="SM00327">
    <property type="entry name" value="VWA"/>
    <property type="match status" value="1"/>
</dbReference>
<dbReference type="InterPro" id="IPR050934">
    <property type="entry name" value="ITIH"/>
</dbReference>
<evidence type="ECO:0000313" key="4">
    <source>
        <dbReference type="EMBL" id="GHA93859.1"/>
    </source>
</evidence>
<keyword evidence="5" id="KW-1185">Reference proteome</keyword>
<proteinExistence type="predicted"/>
<dbReference type="EMBL" id="BMZH01000005">
    <property type="protein sequence ID" value="GHA93859.1"/>
    <property type="molecule type" value="Genomic_DNA"/>
</dbReference>
<dbReference type="PANTHER" id="PTHR10338:SF108">
    <property type="entry name" value="INTER-ALPHA-TRYPSIN INHIBITOR HEAVY CHAIN H4-LIKE PROTEIN"/>
    <property type="match status" value="1"/>
</dbReference>
<dbReference type="PROSITE" id="PS50234">
    <property type="entry name" value="VWFA"/>
    <property type="match status" value="1"/>
</dbReference>
<evidence type="ECO:0000313" key="5">
    <source>
        <dbReference type="Proteomes" id="UP000634004"/>
    </source>
</evidence>
<sequence length="312" mass="33845">MRRRSRNISVFTISALDLFAAALGAFILIVLVLFPYYKMGGTDTSMEELEELVEKRRLVASSTQSEMAQIRAIQAEVRLLDRQYRTTAENMSEVEAKILEVQAQTAAIEIPEPPPIPKPVPQPDPIPNPPRSSGRGVEFSILGVGTSKKDVMIVVDMSGSMRAHTNNVVSALEEILGQMQTDNRFSILGYRGGPSYSVYPPGGQLARASAGEVNGALAFVRRLPGDFGGGTPTQNALVRALNIKPGAIILISDGQPDDGNPGDIVQNITRRNRGRTEIHTVAIGDYTSDPALTMFLQELANNNRGDFVGRAR</sequence>